<protein>
    <submittedName>
        <fullName evidence="1">Uncharacterized protein</fullName>
    </submittedName>
</protein>
<keyword evidence="2" id="KW-1185">Reference proteome</keyword>
<evidence type="ECO:0000313" key="1">
    <source>
        <dbReference type="EMBL" id="AFK02168.1"/>
    </source>
</evidence>
<gene>
    <name evidence="1" type="ordered locus">Emtol_1018</name>
</gene>
<accession>A0ABM5MYD7</accession>
<evidence type="ECO:0000313" key="2">
    <source>
        <dbReference type="Proteomes" id="UP000002875"/>
    </source>
</evidence>
<sequence>MLIVISILLVSNLSHPEFRKKHYSCYSLTLVKTDGNK</sequence>
<name>A0ABM5MYD7_EMTOG</name>
<dbReference type="Proteomes" id="UP000002875">
    <property type="component" value="Chromosome"/>
</dbReference>
<organism evidence="1 2">
    <name type="scientific">Emticicia oligotrophica (strain DSM 17448 / CIP 109782 / MTCC 6937 / GPTSA100-15)</name>
    <dbReference type="NCBI Taxonomy" id="929562"/>
    <lineage>
        <taxon>Bacteria</taxon>
        <taxon>Pseudomonadati</taxon>
        <taxon>Bacteroidota</taxon>
        <taxon>Cytophagia</taxon>
        <taxon>Cytophagales</taxon>
        <taxon>Leadbetterellaceae</taxon>
        <taxon>Emticicia</taxon>
    </lineage>
</organism>
<proteinExistence type="predicted"/>
<dbReference type="EMBL" id="CP002961">
    <property type="protein sequence ID" value="AFK02168.1"/>
    <property type="molecule type" value="Genomic_DNA"/>
</dbReference>
<reference evidence="1 2" key="1">
    <citation type="submission" date="2011-07" db="EMBL/GenBank/DDBJ databases">
        <title>The complete genome of chromosome of Emticicia oligotrophica DSM 17448.</title>
        <authorList>
            <consortium name="US DOE Joint Genome Institute (JGI-PGF)"/>
            <person name="Lucas S."/>
            <person name="Han J."/>
            <person name="Lapidus A."/>
            <person name="Bruce D."/>
            <person name="Goodwin L."/>
            <person name="Pitluck S."/>
            <person name="Peters L."/>
            <person name="Kyrpides N."/>
            <person name="Mavromatis K."/>
            <person name="Ivanova N."/>
            <person name="Ovchinnikova G."/>
            <person name="Teshima H."/>
            <person name="Detter J.C."/>
            <person name="Tapia R."/>
            <person name="Han C."/>
            <person name="Land M."/>
            <person name="Hauser L."/>
            <person name="Markowitz V."/>
            <person name="Cheng J.-F."/>
            <person name="Hugenholtz P."/>
            <person name="Woyke T."/>
            <person name="Wu D."/>
            <person name="Tindall B."/>
            <person name="Pomrenke H."/>
            <person name="Brambilla E."/>
            <person name="Klenk H.-P."/>
            <person name="Eisen J.A."/>
        </authorList>
    </citation>
    <scope>NUCLEOTIDE SEQUENCE [LARGE SCALE GENOMIC DNA]</scope>
    <source>
        <strain evidence="1 2">DSM 17448</strain>
    </source>
</reference>